<evidence type="ECO:0000313" key="2">
    <source>
        <dbReference type="Proteomes" id="UP000002495"/>
    </source>
</evidence>
<dbReference type="eggNOG" id="COG1216">
    <property type="taxonomic scope" value="Bacteria"/>
</dbReference>
<evidence type="ECO:0008006" key="3">
    <source>
        <dbReference type="Google" id="ProtNLM"/>
    </source>
</evidence>
<dbReference type="HOGENOM" id="CLU_040137_0_0_7"/>
<accession>Q7VIL2</accession>
<dbReference type="InterPro" id="IPR021353">
    <property type="entry name" value="DUF2972"/>
</dbReference>
<name>Q7VIL2_HELHP</name>
<protein>
    <recommendedName>
        <fullName evidence="3">DUF2972 domain-containing protein</fullName>
    </recommendedName>
</protein>
<sequence length="458" mass="54029">MFYIIFVSHMPHKFHIYNILKRFHILTTHTPTLVFISQHYEEIISWIESKEFKEQYIDKNHPYPPLLNPERLTKDSKNPYSNLNYESIPAGTAWDLNVPLPQSDMVKFESHGVGSIFSSFIQKLGISIIMLPDNLFCVIKVYKILYNALNNGARVLLIRDYLPAMNQNAKKLHFLIQKPRIMILNQVRDPISMLKHYVGVKRRPEKALTSFNLGHNPKEIVSSLVRYSGGYLYPSVKEIPFWVSFTYMCFHDGMLFKEMINLTAEKVEFMDMPEIVGERTIPTLCKFAKIFNVPPPKEEDREFFLAKNTDFGGLLPLVMYIYDKSCDKKITIYIIKKFYINELVDISIEMLGALKHDTICIGIQRENLEYLRANGELYTQTKSYLQELIQELISQNEREKLKKFSEKDVLEFMEKNPKIRQKFKSILDEHLSLIKQERPDIIESWKYYKEFERVCREN</sequence>
<reference evidence="1 2" key="1">
    <citation type="journal article" date="2003" name="Proc. Natl. Acad. Sci. U.S.A.">
        <title>The complete genome sequence of the carcinogenic bacterium Helicobacter hepaticus.</title>
        <authorList>
            <person name="Suerbaum S."/>
            <person name="Josenhans C."/>
            <person name="Sterzenbach T."/>
            <person name="Drescher B."/>
            <person name="Brandt P."/>
            <person name="Bell M."/>
            <person name="Droege M."/>
            <person name="Fartmann B."/>
            <person name="Fischer H.-P."/>
            <person name="Ge Z."/>
            <person name="Hoerster A."/>
            <person name="Holland R."/>
            <person name="Klein K."/>
            <person name="Koenig J."/>
            <person name="Macko L."/>
            <person name="Mendz G.L."/>
            <person name="Nyakatura G."/>
            <person name="Schauer D.B."/>
            <person name="Shen Z."/>
            <person name="Weber J."/>
            <person name="Frosch M."/>
            <person name="Fox J.G."/>
        </authorList>
    </citation>
    <scope>NUCLEOTIDE SEQUENCE [LARGE SCALE GENOMIC DNA]</scope>
    <source>
        <strain evidence="2">ATCC 51449 / 3B1</strain>
    </source>
</reference>
<dbReference type="EMBL" id="AE017125">
    <property type="protein sequence ID" value="AAP77189.1"/>
    <property type="molecule type" value="Genomic_DNA"/>
</dbReference>
<dbReference type="STRING" id="235279.HH_0592"/>
<dbReference type="AlphaFoldDB" id="Q7VIL2"/>
<dbReference type="Pfam" id="PF11186">
    <property type="entry name" value="DUF2972"/>
    <property type="match status" value="1"/>
</dbReference>
<gene>
    <name evidence="1" type="ordered locus">HH_0592</name>
</gene>
<dbReference type="KEGG" id="hhe:HH_0592"/>
<keyword evidence="2" id="KW-1185">Reference proteome</keyword>
<proteinExistence type="predicted"/>
<dbReference type="Proteomes" id="UP000002495">
    <property type="component" value="Chromosome"/>
</dbReference>
<organism evidence="1 2">
    <name type="scientific">Helicobacter hepaticus (strain ATCC 51449 / 3B1)</name>
    <dbReference type="NCBI Taxonomy" id="235279"/>
    <lineage>
        <taxon>Bacteria</taxon>
        <taxon>Pseudomonadati</taxon>
        <taxon>Campylobacterota</taxon>
        <taxon>Epsilonproteobacteria</taxon>
        <taxon>Campylobacterales</taxon>
        <taxon>Helicobacteraceae</taxon>
        <taxon>Helicobacter</taxon>
    </lineage>
</organism>
<evidence type="ECO:0000313" key="1">
    <source>
        <dbReference type="EMBL" id="AAP77189.1"/>
    </source>
</evidence>